<accession>A0ABP9REJ8</accession>
<evidence type="ECO:0000313" key="6">
    <source>
        <dbReference type="EMBL" id="GAA5176220.1"/>
    </source>
</evidence>
<keyword evidence="3" id="KW-0238">DNA-binding</keyword>
<dbReference type="Gene3D" id="1.10.10.10">
    <property type="entry name" value="Winged helix-like DNA-binding domain superfamily/Winged helix DNA-binding domain"/>
    <property type="match status" value="1"/>
</dbReference>
<comment type="similarity">
    <text evidence="1">Belongs to the LysR transcriptional regulatory family.</text>
</comment>
<reference evidence="7" key="1">
    <citation type="journal article" date="2019" name="Int. J. Syst. Evol. Microbiol.">
        <title>The Global Catalogue of Microorganisms (GCM) 10K type strain sequencing project: providing services to taxonomists for standard genome sequencing and annotation.</title>
        <authorList>
            <consortium name="The Broad Institute Genomics Platform"/>
            <consortium name="The Broad Institute Genome Sequencing Center for Infectious Disease"/>
            <person name="Wu L."/>
            <person name="Ma J."/>
        </authorList>
    </citation>
    <scope>NUCLEOTIDE SEQUENCE [LARGE SCALE GENOMIC DNA]</scope>
    <source>
        <strain evidence="7">JCM 18303</strain>
    </source>
</reference>
<dbReference type="SUPFAM" id="SSF46785">
    <property type="entry name" value="Winged helix' DNA-binding domain"/>
    <property type="match status" value="1"/>
</dbReference>
<comment type="caution">
    <text evidence="6">The sequence shown here is derived from an EMBL/GenBank/DDBJ whole genome shotgun (WGS) entry which is preliminary data.</text>
</comment>
<evidence type="ECO:0000256" key="2">
    <source>
        <dbReference type="ARBA" id="ARBA00023015"/>
    </source>
</evidence>
<dbReference type="Pfam" id="PF03466">
    <property type="entry name" value="LysR_substrate"/>
    <property type="match status" value="1"/>
</dbReference>
<dbReference type="SUPFAM" id="SSF53850">
    <property type="entry name" value="Periplasmic binding protein-like II"/>
    <property type="match status" value="1"/>
</dbReference>
<gene>
    <name evidence="6" type="ORF">GCM10023321_84070</name>
</gene>
<dbReference type="InterPro" id="IPR000847">
    <property type="entry name" value="LysR_HTH_N"/>
</dbReference>
<proteinExistence type="inferred from homology"/>
<evidence type="ECO:0000313" key="7">
    <source>
        <dbReference type="Proteomes" id="UP001428817"/>
    </source>
</evidence>
<name>A0ABP9REJ8_9PSEU</name>
<dbReference type="PANTHER" id="PTHR30346">
    <property type="entry name" value="TRANSCRIPTIONAL DUAL REGULATOR HCAR-RELATED"/>
    <property type="match status" value="1"/>
</dbReference>
<evidence type="ECO:0000259" key="5">
    <source>
        <dbReference type="PROSITE" id="PS50931"/>
    </source>
</evidence>
<feature type="domain" description="HTH lysR-type" evidence="5">
    <location>
        <begin position="7"/>
        <end position="65"/>
    </location>
</feature>
<dbReference type="PANTHER" id="PTHR30346:SF0">
    <property type="entry name" value="HCA OPERON TRANSCRIPTIONAL ACTIVATOR HCAR"/>
    <property type="match status" value="1"/>
</dbReference>
<dbReference type="RefSeq" id="WP_185065717.1">
    <property type="nucleotide sequence ID" value="NZ_BAABJP010000068.1"/>
</dbReference>
<dbReference type="EMBL" id="BAABJP010000068">
    <property type="protein sequence ID" value="GAA5176220.1"/>
    <property type="molecule type" value="Genomic_DNA"/>
</dbReference>
<protein>
    <submittedName>
        <fullName evidence="6">LysR family transcriptional regulator</fullName>
    </submittedName>
</protein>
<evidence type="ECO:0000256" key="4">
    <source>
        <dbReference type="ARBA" id="ARBA00023163"/>
    </source>
</evidence>
<organism evidence="6 7">
    <name type="scientific">Pseudonocardia eucalypti</name>
    <dbReference type="NCBI Taxonomy" id="648755"/>
    <lineage>
        <taxon>Bacteria</taxon>
        <taxon>Bacillati</taxon>
        <taxon>Actinomycetota</taxon>
        <taxon>Actinomycetes</taxon>
        <taxon>Pseudonocardiales</taxon>
        <taxon>Pseudonocardiaceae</taxon>
        <taxon>Pseudonocardia</taxon>
    </lineage>
</organism>
<keyword evidence="7" id="KW-1185">Reference proteome</keyword>
<dbReference type="InterPro" id="IPR036390">
    <property type="entry name" value="WH_DNA-bd_sf"/>
</dbReference>
<dbReference type="InterPro" id="IPR005119">
    <property type="entry name" value="LysR_subst-bd"/>
</dbReference>
<dbReference type="PROSITE" id="PS50931">
    <property type="entry name" value="HTH_LYSR"/>
    <property type="match status" value="1"/>
</dbReference>
<evidence type="ECO:0000256" key="3">
    <source>
        <dbReference type="ARBA" id="ARBA00023125"/>
    </source>
</evidence>
<dbReference type="Gene3D" id="3.40.190.10">
    <property type="entry name" value="Periplasmic binding protein-like II"/>
    <property type="match status" value="2"/>
</dbReference>
<dbReference type="Pfam" id="PF00126">
    <property type="entry name" value="HTH_1"/>
    <property type="match status" value="1"/>
</dbReference>
<keyword evidence="2" id="KW-0805">Transcription regulation</keyword>
<dbReference type="PRINTS" id="PR00039">
    <property type="entry name" value="HTHLYSR"/>
</dbReference>
<keyword evidence="4" id="KW-0804">Transcription</keyword>
<dbReference type="Proteomes" id="UP001428817">
    <property type="component" value="Unassembled WGS sequence"/>
</dbReference>
<sequence length="303" mass="33299">MFRRPNVTLAQVQYFVAAAEAGSISAAAGQLHTSQSALSSAIHRLERELGCALFIRHHARGIALTPAGRGLLERARHLLRAALELEDTGRELCEKPAGELSAGFFTTLAPFYVPHVLSRVRTRHPQLRVRVLESDGAGLHTALRQGECEIALSYRLEIEPDMTFDPLATLRPYALVWPEHPVAGRDRATLRELARTPMVLLDLPEPSRFMLRMLAAAGARPPEIIRTTSFETMRGLVAAGEGFTILNQRPAAPDETTRAITITDAEPLDIGLLRVAAVRPNRRMAVFARQCREAVELVTRAAG</sequence>
<dbReference type="InterPro" id="IPR036388">
    <property type="entry name" value="WH-like_DNA-bd_sf"/>
</dbReference>
<evidence type="ECO:0000256" key="1">
    <source>
        <dbReference type="ARBA" id="ARBA00009437"/>
    </source>
</evidence>